<keyword evidence="1" id="KW-0808">Transferase</keyword>
<dbReference type="Proteomes" id="UP000319848">
    <property type="component" value="Unassembled WGS sequence"/>
</dbReference>
<dbReference type="GO" id="GO:0016301">
    <property type="term" value="F:kinase activity"/>
    <property type="evidence" value="ECO:0007669"/>
    <property type="project" value="UniProtKB-KW"/>
</dbReference>
<dbReference type="STRING" id="1341154.FCR2A7T_01090"/>
<sequence length="304" mass="34530">MKQTFYSNGKLLITGEYTVLDGAIALALPTKFGQYLHVADGENKTFSWKSYDKDSSIWFEDEISFEAVKNKSHNNSENTIRNTLIDILHQAYRQNPDFIEAAKGYKITTELTFPRFWGLGTSSTLINNIAQWLKIDAFELLRESFGGSGYDIACAQNDTPILYHLDGVKIGVEPVSFHPEFAENIYFVYLNQKQSSKTAINSYRNKRQNIEKIIPEINKITAAAVKSSNSKNLSEILQRHEIIMSHVLEFQTVKEALFPDFKGCIKSLGAWGGDFVMVISEENPNTYFKSRGFDTILPYADMIK</sequence>
<evidence type="ECO:0000313" key="2">
    <source>
        <dbReference type="Proteomes" id="UP000319848"/>
    </source>
</evidence>
<dbReference type="NCBIfam" id="NF040656">
    <property type="entry name" value="GHMP_GYDIA"/>
    <property type="match status" value="1"/>
</dbReference>
<accession>V6SBA5</accession>
<dbReference type="OrthoDB" id="5288719at2"/>
<dbReference type="InterPro" id="IPR020568">
    <property type="entry name" value="Ribosomal_Su5_D2-typ_SF"/>
</dbReference>
<proteinExistence type="predicted"/>
<reference evidence="1 2" key="1">
    <citation type="journal article" date="2015" name="Stand. Genomic Sci.">
        <title>Genomic Encyclopedia of Bacterial and Archaeal Type Strains, Phase III: the genomes of soil and plant-associated and newly described type strains.</title>
        <authorList>
            <person name="Whitman W.B."/>
            <person name="Woyke T."/>
            <person name="Klenk H.P."/>
            <person name="Zhou Y."/>
            <person name="Lilburn T.G."/>
            <person name="Beck B.J."/>
            <person name="De Vos P."/>
            <person name="Vandamme P."/>
            <person name="Eisen J.A."/>
            <person name="Garrity G."/>
            <person name="Hugenholtz P."/>
            <person name="Kyrpides N.C."/>
        </authorList>
    </citation>
    <scope>NUCLEOTIDE SEQUENCE [LARGE SCALE GENOMIC DNA]</scope>
    <source>
        <strain evidence="1 2">CGMCC 1.7270</strain>
    </source>
</reference>
<dbReference type="AlphaFoldDB" id="V6SBA5"/>
<dbReference type="SUPFAM" id="SSF54211">
    <property type="entry name" value="Ribosomal protein S5 domain 2-like"/>
    <property type="match status" value="1"/>
</dbReference>
<comment type="caution">
    <text evidence="1">The sequence shown here is derived from an EMBL/GenBank/DDBJ whole genome shotgun (WGS) entry which is preliminary data.</text>
</comment>
<dbReference type="Gene3D" id="3.30.230.10">
    <property type="match status" value="1"/>
</dbReference>
<protein>
    <submittedName>
        <fullName evidence="1">Mevalonate kinase</fullName>
    </submittedName>
</protein>
<dbReference type="EMBL" id="VLKQ01000010">
    <property type="protein sequence ID" value="TWI10407.1"/>
    <property type="molecule type" value="Genomic_DNA"/>
</dbReference>
<evidence type="ECO:0000313" key="1">
    <source>
        <dbReference type="EMBL" id="TWI10407.1"/>
    </source>
</evidence>
<gene>
    <name evidence="1" type="ORF">IP98_02217</name>
</gene>
<name>V6SBA5_9FLAO</name>
<dbReference type="InterPro" id="IPR047765">
    <property type="entry name" value="GHMP_GYDIA-like"/>
</dbReference>
<dbReference type="RefSeq" id="WP_023569304.1">
    <property type="nucleotide sequence ID" value="NZ_AVBI01000001.1"/>
</dbReference>
<keyword evidence="2" id="KW-1185">Reference proteome</keyword>
<dbReference type="InterPro" id="IPR014721">
    <property type="entry name" value="Ribsml_uS5_D2-typ_fold_subgr"/>
</dbReference>
<keyword evidence="1" id="KW-0418">Kinase</keyword>
<organism evidence="1 2">
    <name type="scientific">Flavobacterium cauense R2A-7</name>
    <dbReference type="NCBI Taxonomy" id="1341154"/>
    <lineage>
        <taxon>Bacteria</taxon>
        <taxon>Pseudomonadati</taxon>
        <taxon>Bacteroidota</taxon>
        <taxon>Flavobacteriia</taxon>
        <taxon>Flavobacteriales</taxon>
        <taxon>Flavobacteriaceae</taxon>
        <taxon>Flavobacterium</taxon>
    </lineage>
</organism>